<keyword evidence="2" id="KW-0732">Signal</keyword>
<protein>
    <submittedName>
        <fullName evidence="3">Putative cell wall binding repeat 2</fullName>
    </submittedName>
</protein>
<evidence type="ECO:0000313" key="3">
    <source>
        <dbReference type="EMBL" id="SEN41865.1"/>
    </source>
</evidence>
<dbReference type="RefSeq" id="WP_180366717.1">
    <property type="nucleotide sequence ID" value="NZ_FODF01000003.1"/>
</dbReference>
<dbReference type="AlphaFoldDB" id="A0A1H8GDN9"/>
<sequence>MNKKIISLALAGIISFSAVFQALPVNSFAYSSYERIAGKNRYLTSEYVSKRNDSKTVVLASGERFPDALSAVNISNKFDAATILTDGRSYSVVDILKSRNAKKVFLMGGVSSISADLENKLKEEGFNVERISGINRYETSKNAVRRAGYSYVGVASGNNYTDALAASALLKQEDCGLLLVDGDKGYTAPIGTTVKYTFGGSRTIPQNGGERIYGVSRFETAVKISNKVKNPKTMAVVSGDNFADALSATNLVVSDDAIIMPVQKYPYYDVIRKAREVEQVIFVGGVNSISDETASMVIEKGISPTVKSSVGDDFDTAGLTEEQKQLLQDMEDFGNKVEDDIEELERIIEKIKQLKPQIQNSLETVKKIIDFLKNLVNSGDIKDTASNLEKLEKLLDTISKDLPSSGQLATELAQLKAKIDQIKKELQQYEKLLGAILGKPGNEALKPAADKISAATNQKVNDLIAKLLSGLIGKQ</sequence>
<dbReference type="InterPro" id="IPR007253">
    <property type="entry name" value="Cell_wall-bd_2"/>
</dbReference>
<keyword evidence="1" id="KW-0175">Coiled coil</keyword>
<dbReference type="EMBL" id="FODF01000003">
    <property type="protein sequence ID" value="SEN41865.1"/>
    <property type="molecule type" value="Genomic_DNA"/>
</dbReference>
<dbReference type="STRING" id="215200.SAMN05216454_103159"/>
<accession>A0A1H8GDN9</accession>
<keyword evidence="4" id="KW-1185">Reference proteome</keyword>
<feature type="signal peptide" evidence="2">
    <location>
        <begin position="1"/>
        <end position="22"/>
    </location>
</feature>
<evidence type="ECO:0000256" key="1">
    <source>
        <dbReference type="SAM" id="Coils"/>
    </source>
</evidence>
<evidence type="ECO:0000256" key="2">
    <source>
        <dbReference type="SAM" id="SignalP"/>
    </source>
</evidence>
<feature type="chain" id="PRO_5038531722" evidence="2">
    <location>
        <begin position="23"/>
        <end position="475"/>
    </location>
</feature>
<name>A0A1H8GDN9_9FIRM</name>
<dbReference type="Pfam" id="PF04122">
    <property type="entry name" value="CW_binding_2"/>
    <property type="match status" value="3"/>
</dbReference>
<feature type="coiled-coil region" evidence="1">
    <location>
        <begin position="327"/>
        <end position="439"/>
    </location>
</feature>
<proteinExistence type="predicted"/>
<dbReference type="InterPro" id="IPR051922">
    <property type="entry name" value="Bact_Sporulation_Assoc"/>
</dbReference>
<reference evidence="3 4" key="1">
    <citation type="submission" date="2016-10" db="EMBL/GenBank/DDBJ databases">
        <authorList>
            <person name="de Groot N.N."/>
        </authorList>
    </citation>
    <scope>NUCLEOTIDE SEQUENCE [LARGE SCALE GENOMIC DNA]</scope>
    <source>
        <strain evidence="3 4">Calf135</strain>
    </source>
</reference>
<dbReference type="Gene3D" id="3.40.50.12090">
    <property type="match status" value="2"/>
</dbReference>
<dbReference type="PANTHER" id="PTHR30032:SF8">
    <property type="entry name" value="GERMINATION-SPECIFIC N-ACETYLMURAMOYL-L-ALANINE AMIDASE"/>
    <property type="match status" value="1"/>
</dbReference>
<organism evidence="3 4">
    <name type="scientific">Peptostreptococcus russellii</name>
    <dbReference type="NCBI Taxonomy" id="215200"/>
    <lineage>
        <taxon>Bacteria</taxon>
        <taxon>Bacillati</taxon>
        <taxon>Bacillota</taxon>
        <taxon>Clostridia</taxon>
        <taxon>Peptostreptococcales</taxon>
        <taxon>Peptostreptococcaceae</taxon>
        <taxon>Peptostreptococcus</taxon>
    </lineage>
</organism>
<evidence type="ECO:0000313" key="4">
    <source>
        <dbReference type="Proteomes" id="UP000199512"/>
    </source>
</evidence>
<dbReference type="PANTHER" id="PTHR30032">
    <property type="entry name" value="N-ACETYLMURAMOYL-L-ALANINE AMIDASE-RELATED"/>
    <property type="match status" value="1"/>
</dbReference>
<dbReference type="Proteomes" id="UP000199512">
    <property type="component" value="Unassembled WGS sequence"/>
</dbReference>
<gene>
    <name evidence="3" type="ORF">SAMN05216454_103159</name>
</gene>